<evidence type="ECO:0000256" key="5">
    <source>
        <dbReference type="ARBA" id="ARBA00038437"/>
    </source>
</evidence>
<evidence type="ECO:0000313" key="13">
    <source>
        <dbReference type="Proteomes" id="UP000011058"/>
    </source>
</evidence>
<dbReference type="PANTHER" id="PTHR47959">
    <property type="entry name" value="ATP-DEPENDENT RNA HELICASE RHLE-RELATED"/>
    <property type="match status" value="1"/>
</dbReference>
<dbReference type="CDD" id="cd18787">
    <property type="entry name" value="SF2_C_DEAD"/>
    <property type="match status" value="1"/>
</dbReference>
<sequence>MTRVHVLFFIQDIPLSKLQRLQTNGCVRDKRSPRRSSYLHRAKPGVAKPSYLCEMEITSFEDFALNRQLLNAVADAGYTEPTPIQQKAIPVVLGNHDVLGIAQTGTGKTAAYVLPLLMRIKFAQGTAPRALILAPTRELVMQINEAIGQLAVHTDIRHVAIYGGLGPKTQIERLQAGVDIIVATPGRFNDLYRLGEIVTKDLKVMVLDEADKMMDMGFMPQIRAILEVIPRKRQNLLFSATFPDKVERLSSEFLEAPVRIEVTPQASTAQMVEQVIYDVPNFRTKINLLNYLILQESFQRVIVFTRTKTNAENVYKFLARKVIEAGNVRVIHANKGQNTRINSMEAFKEGNVRVLVATDVAARGIDVAEVSHVINFDVPLIYEDYVHRIGRTGRANHTGEAITFVTMAEEYHVAKIEKIIRMTIPRRPIPNEVEQTETPFDEKQDMLREIDEQRRKEDPTFQGAFHEKKNPLAARATKRPVVGRGGATRAKSGSTSGAGSGLKKRSTSGGPKSASRSASANRGGKKPRSGRR</sequence>
<organism evidence="12 13">
    <name type="scientific">Fibrella aestuarina BUZ 2</name>
    <dbReference type="NCBI Taxonomy" id="1166018"/>
    <lineage>
        <taxon>Bacteria</taxon>
        <taxon>Pseudomonadati</taxon>
        <taxon>Bacteroidota</taxon>
        <taxon>Cytophagia</taxon>
        <taxon>Cytophagales</taxon>
        <taxon>Spirosomataceae</taxon>
        <taxon>Fibrella</taxon>
    </lineage>
</organism>
<protein>
    <submittedName>
        <fullName evidence="12">DEAD/DEAH box helicase domain protein</fullName>
    </submittedName>
</protein>
<dbReference type="SMART" id="SM00490">
    <property type="entry name" value="HELICc"/>
    <property type="match status" value="1"/>
</dbReference>
<proteinExistence type="inferred from homology"/>
<dbReference type="PATRIC" id="fig|1166018.3.peg.2764"/>
<keyword evidence="1 7" id="KW-0547">Nucleotide-binding</keyword>
<dbReference type="GO" id="GO:0016787">
    <property type="term" value="F:hydrolase activity"/>
    <property type="evidence" value="ECO:0007669"/>
    <property type="project" value="UniProtKB-KW"/>
</dbReference>
<dbReference type="GO" id="GO:0003724">
    <property type="term" value="F:RNA helicase activity"/>
    <property type="evidence" value="ECO:0007669"/>
    <property type="project" value="InterPro"/>
</dbReference>
<evidence type="ECO:0000256" key="3">
    <source>
        <dbReference type="ARBA" id="ARBA00022806"/>
    </source>
</evidence>
<dbReference type="InterPro" id="IPR001650">
    <property type="entry name" value="Helicase_C-like"/>
</dbReference>
<dbReference type="InterPro" id="IPR027417">
    <property type="entry name" value="P-loop_NTPase"/>
</dbReference>
<evidence type="ECO:0000259" key="9">
    <source>
        <dbReference type="PROSITE" id="PS51192"/>
    </source>
</evidence>
<feature type="compositionally biased region" description="Basic and acidic residues" evidence="8">
    <location>
        <begin position="454"/>
        <end position="470"/>
    </location>
</feature>
<dbReference type="KEGG" id="fae:FAES_1046"/>
<feature type="compositionally biased region" description="Basic residues" evidence="8">
    <location>
        <begin position="523"/>
        <end position="532"/>
    </location>
</feature>
<feature type="domain" description="Helicase ATP-binding" evidence="9">
    <location>
        <begin position="89"/>
        <end position="260"/>
    </location>
</feature>
<evidence type="ECO:0000259" key="10">
    <source>
        <dbReference type="PROSITE" id="PS51194"/>
    </source>
</evidence>
<dbReference type="Proteomes" id="UP000011058">
    <property type="component" value="Chromosome"/>
</dbReference>
<dbReference type="InterPro" id="IPR050079">
    <property type="entry name" value="DEAD_box_RNA_helicase"/>
</dbReference>
<feature type="compositionally biased region" description="Low complexity" evidence="8">
    <location>
        <begin position="487"/>
        <end position="497"/>
    </location>
</feature>
<dbReference type="Pfam" id="PF00271">
    <property type="entry name" value="Helicase_C"/>
    <property type="match status" value="1"/>
</dbReference>
<dbReference type="eggNOG" id="COG0513">
    <property type="taxonomic scope" value="Bacteria"/>
</dbReference>
<dbReference type="AlphaFoldDB" id="I0K4K3"/>
<dbReference type="STRING" id="1166018.FAES_1046"/>
<dbReference type="SMART" id="SM00487">
    <property type="entry name" value="DEXDc"/>
    <property type="match status" value="1"/>
</dbReference>
<dbReference type="InterPro" id="IPR000629">
    <property type="entry name" value="RNA-helicase_DEAD-box_CS"/>
</dbReference>
<dbReference type="PROSITE" id="PS00039">
    <property type="entry name" value="DEAD_ATP_HELICASE"/>
    <property type="match status" value="1"/>
</dbReference>
<dbReference type="GO" id="GO:0005524">
    <property type="term" value="F:ATP binding"/>
    <property type="evidence" value="ECO:0007669"/>
    <property type="project" value="UniProtKB-KW"/>
</dbReference>
<dbReference type="InterPro" id="IPR014001">
    <property type="entry name" value="Helicase_ATP-bd"/>
</dbReference>
<dbReference type="GO" id="GO:0005829">
    <property type="term" value="C:cytosol"/>
    <property type="evidence" value="ECO:0007669"/>
    <property type="project" value="TreeGrafter"/>
</dbReference>
<feature type="domain" description="DEAD-box RNA helicase Q" evidence="11">
    <location>
        <begin position="58"/>
        <end position="86"/>
    </location>
</feature>
<dbReference type="PROSITE" id="PS51195">
    <property type="entry name" value="Q_MOTIF"/>
    <property type="match status" value="1"/>
</dbReference>
<gene>
    <name evidence="12" type="ORF">FAES_1046</name>
</gene>
<dbReference type="PROSITE" id="PS51192">
    <property type="entry name" value="HELICASE_ATP_BIND_1"/>
    <property type="match status" value="1"/>
</dbReference>
<name>I0K4K3_9BACT</name>
<comment type="similarity">
    <text evidence="5 7">Belongs to the DEAD box helicase family.</text>
</comment>
<evidence type="ECO:0000256" key="8">
    <source>
        <dbReference type="SAM" id="MobiDB-lite"/>
    </source>
</evidence>
<keyword evidence="2 7" id="KW-0378">Hydrolase</keyword>
<dbReference type="Gene3D" id="3.40.50.300">
    <property type="entry name" value="P-loop containing nucleotide triphosphate hydrolases"/>
    <property type="match status" value="2"/>
</dbReference>
<evidence type="ECO:0000259" key="11">
    <source>
        <dbReference type="PROSITE" id="PS51195"/>
    </source>
</evidence>
<reference evidence="12 13" key="1">
    <citation type="journal article" date="2012" name="J. Bacteriol.">
        <title>Genome Sequence of Fibrella aestuarina BUZ 2T, a Filamentous Marine Bacterium.</title>
        <authorList>
            <person name="Filippini M."/>
            <person name="Qi W."/>
            <person name="Blom J."/>
            <person name="Goesmann A."/>
            <person name="Smits T.H."/>
            <person name="Bagheri H.C."/>
        </authorList>
    </citation>
    <scope>NUCLEOTIDE SEQUENCE [LARGE SCALE GENOMIC DNA]</scope>
    <source>
        <strain evidence="13">BUZ 2T</strain>
    </source>
</reference>
<keyword evidence="13" id="KW-1185">Reference proteome</keyword>
<evidence type="ECO:0000313" key="12">
    <source>
        <dbReference type="EMBL" id="CCG99056.1"/>
    </source>
</evidence>
<accession>I0K4K3</accession>
<dbReference type="SUPFAM" id="SSF52540">
    <property type="entry name" value="P-loop containing nucleoside triphosphate hydrolases"/>
    <property type="match status" value="2"/>
</dbReference>
<feature type="short sequence motif" description="Q motif" evidence="6">
    <location>
        <begin position="58"/>
        <end position="86"/>
    </location>
</feature>
<dbReference type="EMBL" id="HE796683">
    <property type="protein sequence ID" value="CCG99056.1"/>
    <property type="molecule type" value="Genomic_DNA"/>
</dbReference>
<evidence type="ECO:0000256" key="1">
    <source>
        <dbReference type="ARBA" id="ARBA00022741"/>
    </source>
</evidence>
<dbReference type="PROSITE" id="PS51194">
    <property type="entry name" value="HELICASE_CTER"/>
    <property type="match status" value="1"/>
</dbReference>
<feature type="domain" description="Helicase C-terminal" evidence="10">
    <location>
        <begin position="287"/>
        <end position="437"/>
    </location>
</feature>
<dbReference type="InterPro" id="IPR011545">
    <property type="entry name" value="DEAD/DEAH_box_helicase_dom"/>
</dbReference>
<dbReference type="InterPro" id="IPR044742">
    <property type="entry name" value="DEAD/DEAH_RhlB"/>
</dbReference>
<feature type="region of interest" description="Disordered" evidence="8">
    <location>
        <begin position="454"/>
        <end position="532"/>
    </location>
</feature>
<dbReference type="Pfam" id="PF00270">
    <property type="entry name" value="DEAD"/>
    <property type="match status" value="1"/>
</dbReference>
<evidence type="ECO:0000256" key="2">
    <source>
        <dbReference type="ARBA" id="ARBA00022801"/>
    </source>
</evidence>
<evidence type="ECO:0000256" key="7">
    <source>
        <dbReference type="RuleBase" id="RU000492"/>
    </source>
</evidence>
<dbReference type="PANTHER" id="PTHR47959:SF13">
    <property type="entry name" value="ATP-DEPENDENT RNA HELICASE RHLE"/>
    <property type="match status" value="1"/>
</dbReference>
<evidence type="ECO:0000256" key="4">
    <source>
        <dbReference type="ARBA" id="ARBA00022840"/>
    </source>
</evidence>
<keyword evidence="4 7" id="KW-0067">ATP-binding</keyword>
<evidence type="ECO:0000256" key="6">
    <source>
        <dbReference type="PROSITE-ProRule" id="PRU00552"/>
    </source>
</evidence>
<dbReference type="HOGENOM" id="CLU_003041_28_3_10"/>
<dbReference type="GO" id="GO:0003676">
    <property type="term" value="F:nucleic acid binding"/>
    <property type="evidence" value="ECO:0007669"/>
    <property type="project" value="InterPro"/>
</dbReference>
<keyword evidence="3 7" id="KW-0347">Helicase</keyword>
<dbReference type="InterPro" id="IPR014014">
    <property type="entry name" value="RNA_helicase_DEAD_Q_motif"/>
</dbReference>
<dbReference type="CDD" id="cd00268">
    <property type="entry name" value="DEADc"/>
    <property type="match status" value="1"/>
</dbReference>